<dbReference type="Pfam" id="PF03816">
    <property type="entry name" value="LytR_cpsA_psr"/>
    <property type="match status" value="1"/>
</dbReference>
<dbReference type="PANTHER" id="PTHR33392:SF6">
    <property type="entry name" value="POLYISOPRENYL-TEICHOIC ACID--PEPTIDOGLYCAN TEICHOIC ACID TRANSFERASE TAGU"/>
    <property type="match status" value="1"/>
</dbReference>
<gene>
    <name evidence="4" type="ORF">ANBU17_25860</name>
</gene>
<reference evidence="4" key="1">
    <citation type="submission" date="2020-06" db="EMBL/GenBank/DDBJ databases">
        <title>Characterization of fructooligosaccharide metabolism and fructooligosaccharide-degrading enzymes in human commensal butyrate producers.</title>
        <authorList>
            <person name="Tanno H."/>
            <person name="Fujii T."/>
            <person name="Hirano K."/>
            <person name="Maeno S."/>
            <person name="Tonozuka T."/>
            <person name="Sakamoto M."/>
            <person name="Ohkuma M."/>
            <person name="Tochio T."/>
            <person name="Endo A."/>
        </authorList>
    </citation>
    <scope>NUCLEOTIDE SEQUENCE</scope>
    <source>
        <strain evidence="4">JCM 17466</strain>
    </source>
</reference>
<dbReference type="EMBL" id="BLYI01000062">
    <property type="protein sequence ID" value="GFO86239.1"/>
    <property type="molecule type" value="Genomic_DNA"/>
</dbReference>
<dbReference type="NCBIfam" id="TIGR00350">
    <property type="entry name" value="lytR_cpsA_psr"/>
    <property type="match status" value="1"/>
</dbReference>
<keyword evidence="2" id="KW-1133">Transmembrane helix</keyword>
<name>A0A916Q8E2_9FIRM</name>
<dbReference type="AlphaFoldDB" id="A0A916Q8E2"/>
<keyword evidence="5" id="KW-1185">Reference proteome</keyword>
<dbReference type="RefSeq" id="WP_201311902.1">
    <property type="nucleotide sequence ID" value="NZ_BLYI01000062.1"/>
</dbReference>
<feature type="domain" description="Cell envelope-related transcriptional attenuator" evidence="3">
    <location>
        <begin position="89"/>
        <end position="245"/>
    </location>
</feature>
<evidence type="ECO:0000256" key="1">
    <source>
        <dbReference type="ARBA" id="ARBA00006068"/>
    </source>
</evidence>
<keyword evidence="2" id="KW-0812">Transmembrane</keyword>
<evidence type="ECO:0000313" key="5">
    <source>
        <dbReference type="Proteomes" id="UP000613208"/>
    </source>
</evidence>
<accession>A0A916Q8E2</accession>
<evidence type="ECO:0000256" key="2">
    <source>
        <dbReference type="SAM" id="Phobius"/>
    </source>
</evidence>
<feature type="transmembrane region" description="Helical" evidence="2">
    <location>
        <begin position="21"/>
        <end position="41"/>
    </location>
</feature>
<comment type="similarity">
    <text evidence="1">Belongs to the LytR/CpsA/Psr (LCP) family.</text>
</comment>
<comment type="caution">
    <text evidence="4">The sequence shown here is derived from an EMBL/GenBank/DDBJ whole genome shotgun (WGS) entry which is preliminary data.</text>
</comment>
<keyword evidence="2" id="KW-0472">Membrane</keyword>
<protein>
    <submittedName>
        <fullName evidence="4">LytR family transcriptional regulator</fullName>
    </submittedName>
</protein>
<evidence type="ECO:0000313" key="4">
    <source>
        <dbReference type="EMBL" id="GFO86239.1"/>
    </source>
</evidence>
<dbReference type="Proteomes" id="UP000613208">
    <property type="component" value="Unassembled WGS sequence"/>
</dbReference>
<sequence>MKKAYQKKHLKKKRRSPLRTILFLLLLLVLIILIFLGIAFVKLGNIQTTSLDETQLVTVSEDANMQNYTNYALFGIDSQTGSMSDTGNRSDSIIVVSVNNKTKDVKLLSIYRDTFVSINGQYNKINAAYSWGGPVLAVSTINRNLDLNIEKYATVNFQIMADLVNALGGIEMDIDSSILDNLNDYIGDMNRINGGDSPEIPAAGTYTLDGNQAVAYSRIRYTAGGDLARAGRQREVLQKIFEKGKRSPLKLMSAMDDVLPQIKTNMDRSELFRMLLSVFRYDIIDQQGFPWDQKEMKYNGTYYGFPTTLEENAVRAHEYLFGTSNYQVSDELGRINQKIINRVGS</sequence>
<organism evidence="4 5">
    <name type="scientific">Anaerostipes butyraticus</name>
    <dbReference type="NCBI Taxonomy" id="645466"/>
    <lineage>
        <taxon>Bacteria</taxon>
        <taxon>Bacillati</taxon>
        <taxon>Bacillota</taxon>
        <taxon>Clostridia</taxon>
        <taxon>Lachnospirales</taxon>
        <taxon>Lachnospiraceae</taxon>
        <taxon>Anaerostipes</taxon>
    </lineage>
</organism>
<dbReference type="InterPro" id="IPR050922">
    <property type="entry name" value="LytR/CpsA/Psr_CW_biosynth"/>
</dbReference>
<dbReference type="Gene3D" id="3.40.630.190">
    <property type="entry name" value="LCP protein"/>
    <property type="match status" value="1"/>
</dbReference>
<proteinExistence type="inferred from homology"/>
<dbReference type="InterPro" id="IPR004474">
    <property type="entry name" value="LytR_CpsA_psr"/>
</dbReference>
<evidence type="ECO:0000259" key="3">
    <source>
        <dbReference type="Pfam" id="PF03816"/>
    </source>
</evidence>
<dbReference type="PANTHER" id="PTHR33392">
    <property type="entry name" value="POLYISOPRENYL-TEICHOIC ACID--PEPTIDOGLYCAN TEICHOIC ACID TRANSFERASE TAGU"/>
    <property type="match status" value="1"/>
</dbReference>